<dbReference type="Proteomes" id="UP000625682">
    <property type="component" value="Unassembled WGS sequence"/>
</dbReference>
<organism evidence="1 2">
    <name type="scientific">Streptomyces lacrimifluminis</name>
    <dbReference type="NCBI Taxonomy" id="1500077"/>
    <lineage>
        <taxon>Bacteria</taxon>
        <taxon>Bacillati</taxon>
        <taxon>Actinomycetota</taxon>
        <taxon>Actinomycetes</taxon>
        <taxon>Kitasatosporales</taxon>
        <taxon>Streptomycetaceae</taxon>
        <taxon>Streptomyces</taxon>
    </lineage>
</organism>
<dbReference type="EMBL" id="BMMU01000006">
    <property type="protein sequence ID" value="GGJ27889.1"/>
    <property type="molecule type" value="Genomic_DNA"/>
</dbReference>
<dbReference type="AlphaFoldDB" id="A0A917KSI6"/>
<evidence type="ECO:0000313" key="1">
    <source>
        <dbReference type="EMBL" id="GGJ27889.1"/>
    </source>
</evidence>
<sequence length="71" mass="7783">MQMASAVGFEVLRGVSWHTDIKLRAVVEALIGWALGRPKPKPKPKLEPPGWELDAAVQRRSRHQDGPDGSG</sequence>
<keyword evidence="2" id="KW-1185">Reference proteome</keyword>
<reference evidence="1" key="2">
    <citation type="submission" date="2020-09" db="EMBL/GenBank/DDBJ databases">
        <authorList>
            <person name="Sun Q."/>
            <person name="Zhou Y."/>
        </authorList>
    </citation>
    <scope>NUCLEOTIDE SEQUENCE</scope>
    <source>
        <strain evidence="1">CGMCC 4.7272</strain>
    </source>
</reference>
<gene>
    <name evidence="1" type="ORF">GCM10012282_25560</name>
</gene>
<evidence type="ECO:0000313" key="2">
    <source>
        <dbReference type="Proteomes" id="UP000625682"/>
    </source>
</evidence>
<comment type="caution">
    <text evidence="1">The sequence shown here is derived from an EMBL/GenBank/DDBJ whole genome shotgun (WGS) entry which is preliminary data.</text>
</comment>
<proteinExistence type="predicted"/>
<name>A0A917KSI6_9ACTN</name>
<reference evidence="1" key="1">
    <citation type="journal article" date="2014" name="Int. J. Syst. Evol. Microbiol.">
        <title>Complete genome sequence of Corynebacterium casei LMG S-19264T (=DSM 44701T), isolated from a smear-ripened cheese.</title>
        <authorList>
            <consortium name="US DOE Joint Genome Institute (JGI-PGF)"/>
            <person name="Walter F."/>
            <person name="Albersmeier A."/>
            <person name="Kalinowski J."/>
            <person name="Ruckert C."/>
        </authorList>
    </citation>
    <scope>NUCLEOTIDE SEQUENCE</scope>
    <source>
        <strain evidence="1">CGMCC 4.7272</strain>
    </source>
</reference>
<accession>A0A917KSI6</accession>
<protein>
    <submittedName>
        <fullName evidence="1">Uncharacterized protein</fullName>
    </submittedName>
</protein>